<keyword evidence="2" id="KW-0813">Transport</keyword>
<feature type="transmembrane region" description="Helical" evidence="6">
    <location>
        <begin position="172"/>
        <end position="194"/>
    </location>
</feature>
<dbReference type="GO" id="GO:0022857">
    <property type="term" value="F:transmembrane transporter activity"/>
    <property type="evidence" value="ECO:0007669"/>
    <property type="project" value="InterPro"/>
</dbReference>
<dbReference type="PANTHER" id="PTHR43791:SF67">
    <property type="entry name" value="TRANSPORTER, PUTATIVE (AFU_ORTHOLOGUE AFUA_3G04010)-RELATED"/>
    <property type="match status" value="1"/>
</dbReference>
<evidence type="ECO:0000256" key="3">
    <source>
        <dbReference type="ARBA" id="ARBA00022692"/>
    </source>
</evidence>
<dbReference type="FunFam" id="1.20.1250.20:FF:000013">
    <property type="entry name" value="MFS general substrate transporter"/>
    <property type="match status" value="1"/>
</dbReference>
<dbReference type="Gene3D" id="1.20.1250.20">
    <property type="entry name" value="MFS general substrate transporter like domains"/>
    <property type="match status" value="2"/>
</dbReference>
<keyword evidence="4 6" id="KW-1133">Transmembrane helix</keyword>
<protein>
    <submittedName>
        <fullName evidence="7">Related to allantoate permease</fullName>
    </submittedName>
</protein>
<feature type="transmembrane region" description="Helical" evidence="6">
    <location>
        <begin position="346"/>
        <end position="367"/>
    </location>
</feature>
<dbReference type="InterPro" id="IPR036259">
    <property type="entry name" value="MFS_trans_sf"/>
</dbReference>
<feature type="transmembrane region" description="Helical" evidence="6">
    <location>
        <begin position="266"/>
        <end position="284"/>
    </location>
</feature>
<feature type="transmembrane region" description="Helical" evidence="6">
    <location>
        <begin position="290"/>
        <end position="310"/>
    </location>
</feature>
<sequence length="460" mass="50549">MSEKEVQFASPVTAGPTSKLEYVQDDVDPKKLTRKILWKLDTRVLPPIAILYLCNFFDRSNVGNAKVLGLEADLHLTNHQYATALCIFYVFYVVADVPSNLFLKTATPRIWLPLLAVLWGFVVMCAGFVRNFGKFVAIQSLLGIFEGGLYPGSLLYLSTLYTREELALRVDIFYSSASLSGAFGGLLATGLSQIPTTSAIDRSWRWILIIEGLITIVCGIGAIALIPNSVDTASFLTPFEREYARARLEASNTVSGFSTEPERFQCLYSFSLFLPSIVVSLGYSGSKAQLMTVPPYAIAAVTGTLVAFLSDKVQLRGILVLFTLPLGVTGYAVIARVDSNHVKYGMTVLMAVGIYSSVPPILVWLLNNSTGHYKRATSGTMQLVLANCGGIVAAFLYSNDEKPKYYKSHNIAMGCLIYAWLGVLLNVLYCWQVNKDKAERKYDKFIGSGDDGDPSFKLIL</sequence>
<feature type="transmembrane region" description="Helical" evidence="6">
    <location>
        <begin position="206"/>
        <end position="226"/>
    </location>
</feature>
<evidence type="ECO:0000313" key="7">
    <source>
        <dbReference type="EMBL" id="CZR68596.1"/>
    </source>
</evidence>
<evidence type="ECO:0000313" key="8">
    <source>
        <dbReference type="Proteomes" id="UP000184330"/>
    </source>
</evidence>
<evidence type="ECO:0000256" key="6">
    <source>
        <dbReference type="SAM" id="Phobius"/>
    </source>
</evidence>
<keyword evidence="8" id="KW-1185">Reference proteome</keyword>
<dbReference type="GO" id="GO:0016020">
    <property type="term" value="C:membrane"/>
    <property type="evidence" value="ECO:0007669"/>
    <property type="project" value="UniProtKB-SubCell"/>
</dbReference>
<reference evidence="7 8" key="1">
    <citation type="submission" date="2016-03" db="EMBL/GenBank/DDBJ databases">
        <authorList>
            <person name="Ploux O."/>
        </authorList>
    </citation>
    <scope>NUCLEOTIDE SEQUENCE [LARGE SCALE GENOMIC DNA]</scope>
    <source>
        <strain evidence="7 8">UAMH 11012</strain>
    </source>
</reference>
<comment type="subcellular location">
    <subcellularLocation>
        <location evidence="1">Membrane</location>
        <topology evidence="1">Multi-pass membrane protein</topology>
    </subcellularLocation>
</comment>
<feature type="transmembrane region" description="Helical" evidence="6">
    <location>
        <begin position="317"/>
        <end position="334"/>
    </location>
</feature>
<feature type="transmembrane region" description="Helical" evidence="6">
    <location>
        <begin position="81"/>
        <end position="103"/>
    </location>
</feature>
<feature type="transmembrane region" description="Helical" evidence="6">
    <location>
        <begin position="135"/>
        <end position="160"/>
    </location>
</feature>
<dbReference type="InterPro" id="IPR011701">
    <property type="entry name" value="MFS"/>
</dbReference>
<dbReference type="PANTHER" id="PTHR43791">
    <property type="entry name" value="PERMEASE-RELATED"/>
    <property type="match status" value="1"/>
</dbReference>
<dbReference type="EMBL" id="FJOG01000057">
    <property type="protein sequence ID" value="CZR68596.1"/>
    <property type="molecule type" value="Genomic_DNA"/>
</dbReference>
<name>A0A1L7XUA4_9HELO</name>
<proteinExistence type="predicted"/>
<evidence type="ECO:0000256" key="5">
    <source>
        <dbReference type="ARBA" id="ARBA00023136"/>
    </source>
</evidence>
<evidence type="ECO:0000256" key="1">
    <source>
        <dbReference type="ARBA" id="ARBA00004141"/>
    </source>
</evidence>
<feature type="transmembrane region" description="Helical" evidence="6">
    <location>
        <begin position="410"/>
        <end position="431"/>
    </location>
</feature>
<keyword evidence="3 6" id="KW-0812">Transmembrane</keyword>
<dbReference type="OrthoDB" id="9971669at2759"/>
<feature type="transmembrane region" description="Helical" evidence="6">
    <location>
        <begin position="379"/>
        <end position="398"/>
    </location>
</feature>
<dbReference type="AlphaFoldDB" id="A0A1L7XUA4"/>
<dbReference type="Proteomes" id="UP000184330">
    <property type="component" value="Unassembled WGS sequence"/>
</dbReference>
<feature type="transmembrane region" description="Helical" evidence="6">
    <location>
        <begin position="110"/>
        <end position="129"/>
    </location>
</feature>
<keyword evidence="5 6" id="KW-0472">Membrane</keyword>
<gene>
    <name evidence="7" type="ORF">PAC_18495</name>
</gene>
<accession>A0A1L7XUA4</accession>
<dbReference type="FunFam" id="1.20.1250.20:FF:000188">
    <property type="entry name" value="MFS general substrate transporter"/>
    <property type="match status" value="1"/>
</dbReference>
<evidence type="ECO:0000256" key="4">
    <source>
        <dbReference type="ARBA" id="ARBA00022989"/>
    </source>
</evidence>
<dbReference type="SUPFAM" id="SSF103473">
    <property type="entry name" value="MFS general substrate transporter"/>
    <property type="match status" value="1"/>
</dbReference>
<organism evidence="7 8">
    <name type="scientific">Phialocephala subalpina</name>
    <dbReference type="NCBI Taxonomy" id="576137"/>
    <lineage>
        <taxon>Eukaryota</taxon>
        <taxon>Fungi</taxon>
        <taxon>Dikarya</taxon>
        <taxon>Ascomycota</taxon>
        <taxon>Pezizomycotina</taxon>
        <taxon>Leotiomycetes</taxon>
        <taxon>Helotiales</taxon>
        <taxon>Mollisiaceae</taxon>
        <taxon>Phialocephala</taxon>
        <taxon>Phialocephala fortinii species complex</taxon>
    </lineage>
</organism>
<dbReference type="Pfam" id="PF07690">
    <property type="entry name" value="MFS_1"/>
    <property type="match status" value="1"/>
</dbReference>
<evidence type="ECO:0000256" key="2">
    <source>
        <dbReference type="ARBA" id="ARBA00022448"/>
    </source>
</evidence>